<feature type="chain" id="PRO_5015758455" description="SGNH hydrolase-type esterase domain-containing protein" evidence="1">
    <location>
        <begin position="19"/>
        <end position="82"/>
    </location>
</feature>
<dbReference type="EMBL" id="MDEG01000006">
    <property type="protein sequence ID" value="PPU97891.1"/>
    <property type="molecule type" value="Genomic_DNA"/>
</dbReference>
<dbReference type="AlphaFoldDB" id="A0A2S7EXN4"/>
<sequence length="82" mass="8732">MRLLLSALLLRYAATATATACAEPQRVVVAGDSTAAEYGPERAPRAGWGQAGAAPFRRAIRRLDRRPARFVAARWRGGAAAP</sequence>
<evidence type="ECO:0000313" key="2">
    <source>
        <dbReference type="EMBL" id="PPU97891.1"/>
    </source>
</evidence>
<evidence type="ECO:0000256" key="1">
    <source>
        <dbReference type="SAM" id="SignalP"/>
    </source>
</evidence>
<gene>
    <name evidence="2" type="ORF">XhyaCFBP1156_08925</name>
</gene>
<evidence type="ECO:0008006" key="4">
    <source>
        <dbReference type="Google" id="ProtNLM"/>
    </source>
</evidence>
<organism evidence="2 3">
    <name type="scientific">Xanthomonas hyacinthi</name>
    <dbReference type="NCBI Taxonomy" id="56455"/>
    <lineage>
        <taxon>Bacteria</taxon>
        <taxon>Pseudomonadati</taxon>
        <taxon>Pseudomonadota</taxon>
        <taxon>Gammaproteobacteria</taxon>
        <taxon>Lysobacterales</taxon>
        <taxon>Lysobacteraceae</taxon>
        <taxon>Xanthomonas</taxon>
    </lineage>
</organism>
<keyword evidence="3" id="KW-1185">Reference proteome</keyword>
<feature type="signal peptide" evidence="1">
    <location>
        <begin position="1"/>
        <end position="18"/>
    </location>
</feature>
<comment type="caution">
    <text evidence="2">The sequence shown here is derived from an EMBL/GenBank/DDBJ whole genome shotgun (WGS) entry which is preliminary data.</text>
</comment>
<reference evidence="3" key="1">
    <citation type="submission" date="2016-08" db="EMBL/GenBank/DDBJ databases">
        <authorList>
            <person name="Merda D."/>
            <person name="Briand M."/>
            <person name="Taghouti G."/>
            <person name="Carrere S."/>
            <person name="Gouzy J."/>
            <person name="Portier P."/>
            <person name="Jacques M.-A."/>
            <person name="Fischer-Le Saux M."/>
        </authorList>
    </citation>
    <scope>NUCLEOTIDE SEQUENCE [LARGE SCALE GENOMIC DNA]</scope>
    <source>
        <strain evidence="3">CFBP1156</strain>
    </source>
</reference>
<accession>A0A2S7EXN4</accession>
<dbReference type="Proteomes" id="UP000238261">
    <property type="component" value="Unassembled WGS sequence"/>
</dbReference>
<keyword evidence="1" id="KW-0732">Signal</keyword>
<evidence type="ECO:0000313" key="3">
    <source>
        <dbReference type="Proteomes" id="UP000238261"/>
    </source>
</evidence>
<name>A0A2S7EXN4_9XANT</name>
<protein>
    <recommendedName>
        <fullName evidence="4">SGNH hydrolase-type esterase domain-containing protein</fullName>
    </recommendedName>
</protein>
<proteinExistence type="predicted"/>